<evidence type="ECO:0000256" key="1">
    <source>
        <dbReference type="ARBA" id="ARBA00038283"/>
    </source>
</evidence>
<sequence length="385" mass="45248">MVNREIKARKRAVKEEKEEIDGEIVRIRKGHPRTNLPVKLPENPTWLKQPNVVTLMAGDFKTVQIRILIAVIEKLQNVIELSIQHLDKYGTSIPCEQLSLFQEYSDRIRVDIAYRDLGVNPDQYKEVKSMVRKLISIPVEFDVKDPITGEESWSITGLFTKANIPKTPYSRGFSLEMDREVAKVFINVDRGFTRYIKEIALRAQSRYTIRMYMLISSWKEKGGFSIYVDRFRKFLKLEDKYPEFKDLYKRVIRPVYDDLFEQADCWFEMAEVYRNSGDTQPYKLNFKVIKSALSKKEEELLKGQKKMITNFCSLHFAMKDEHLQQFIPQITLSNYKAVVTKMLYLGEYVRDNWNKISNKAEYCLSVLLKEVEILPGMIGEEKEDE</sequence>
<dbReference type="Gene3D" id="1.10.10.10">
    <property type="entry name" value="Winged helix-like DNA-binding domain superfamily/Winged helix DNA-binding domain"/>
    <property type="match status" value="2"/>
</dbReference>
<evidence type="ECO:0000313" key="3">
    <source>
        <dbReference type="EMBL" id="EXY76325.1"/>
    </source>
</evidence>
<gene>
    <name evidence="3" type="ORF">M124_4799</name>
</gene>
<dbReference type="Pfam" id="PF01051">
    <property type="entry name" value="Rep3_N"/>
    <property type="match status" value="1"/>
</dbReference>
<dbReference type="InterPro" id="IPR036388">
    <property type="entry name" value="WH-like_DNA-bd_sf"/>
</dbReference>
<dbReference type="PATRIC" id="fig|1339315.3.peg.687"/>
<evidence type="ECO:0000313" key="4">
    <source>
        <dbReference type="Proteomes" id="UP000020529"/>
    </source>
</evidence>
<comment type="similarity">
    <text evidence="1">Belongs to the initiator RepB protein family.</text>
</comment>
<proteinExistence type="inferred from homology"/>
<organism evidence="3 4">
    <name type="scientific">Bacteroides fragilis str. 3988T(B)14</name>
    <dbReference type="NCBI Taxonomy" id="1339315"/>
    <lineage>
        <taxon>Bacteria</taxon>
        <taxon>Pseudomonadati</taxon>
        <taxon>Bacteroidota</taxon>
        <taxon>Bacteroidia</taxon>
        <taxon>Bacteroidales</taxon>
        <taxon>Bacteroidaceae</taxon>
        <taxon>Bacteroides</taxon>
    </lineage>
</organism>
<dbReference type="EMBL" id="JGCY01000185">
    <property type="protein sequence ID" value="EXY76325.1"/>
    <property type="molecule type" value="Genomic_DNA"/>
</dbReference>
<name>A0A015W743_BACFG</name>
<dbReference type="Proteomes" id="UP000020529">
    <property type="component" value="Unassembled WGS sequence"/>
</dbReference>
<evidence type="ECO:0000259" key="2">
    <source>
        <dbReference type="Pfam" id="PF01051"/>
    </source>
</evidence>
<dbReference type="SUPFAM" id="SSF46785">
    <property type="entry name" value="Winged helix' DNA-binding domain"/>
    <property type="match status" value="1"/>
</dbReference>
<dbReference type="AlphaFoldDB" id="A0A015W743"/>
<dbReference type="InterPro" id="IPR000525">
    <property type="entry name" value="Initiator_Rep_WH1"/>
</dbReference>
<dbReference type="InterPro" id="IPR036390">
    <property type="entry name" value="WH_DNA-bd_sf"/>
</dbReference>
<protein>
    <submittedName>
        <fullName evidence="3">Initiator Replication family protein</fullName>
    </submittedName>
</protein>
<dbReference type="GO" id="GO:0003887">
    <property type="term" value="F:DNA-directed DNA polymerase activity"/>
    <property type="evidence" value="ECO:0007669"/>
    <property type="project" value="InterPro"/>
</dbReference>
<accession>A0A015W743</accession>
<feature type="domain" description="Initiator Rep protein WH1" evidence="2">
    <location>
        <begin position="47"/>
        <end position="215"/>
    </location>
</feature>
<dbReference type="RefSeq" id="WP_032587420.1">
    <property type="nucleotide sequence ID" value="NZ_JGCY01000185.1"/>
</dbReference>
<dbReference type="GO" id="GO:0006270">
    <property type="term" value="P:DNA replication initiation"/>
    <property type="evidence" value="ECO:0007669"/>
    <property type="project" value="InterPro"/>
</dbReference>
<comment type="caution">
    <text evidence="3">The sequence shown here is derived from an EMBL/GenBank/DDBJ whole genome shotgun (WGS) entry which is preliminary data.</text>
</comment>
<dbReference type="Pfam" id="PF21205">
    <property type="entry name" value="Rep3_C"/>
    <property type="match status" value="1"/>
</dbReference>
<reference evidence="3 4" key="1">
    <citation type="submission" date="2014-02" db="EMBL/GenBank/DDBJ databases">
        <authorList>
            <person name="Sears C."/>
            <person name="Carroll K."/>
            <person name="Sack B.R."/>
            <person name="Qadri F."/>
            <person name="Myers L.L."/>
            <person name="Chung G.-T."/>
            <person name="Escheverria P."/>
            <person name="Fraser C.M."/>
            <person name="Sadzewicz L."/>
            <person name="Shefchek K.A."/>
            <person name="Tallon L."/>
            <person name="Das S.P."/>
            <person name="Daugherty S."/>
            <person name="Mongodin E.F."/>
        </authorList>
    </citation>
    <scope>NUCLEOTIDE SEQUENCE [LARGE SCALE GENOMIC DNA]</scope>
    <source>
        <strain evidence="4">3988T(B)14</strain>
    </source>
</reference>